<sequence>MAKKYIISNHIRKLRFFADEMTQQDLAEKAQVSRQTILAIEAGKYSPSLELAFKIADVFGVTINEVFECEVKED</sequence>
<dbReference type="InterPro" id="IPR001387">
    <property type="entry name" value="Cro/C1-type_HTH"/>
</dbReference>
<feature type="domain" description="HTH cro/C1-type" evidence="2">
    <location>
        <begin position="21"/>
        <end position="66"/>
    </location>
</feature>
<dbReference type="PANTHER" id="PTHR46558">
    <property type="entry name" value="TRACRIPTIONAL REGULATORY PROTEIN-RELATED-RELATED"/>
    <property type="match status" value="1"/>
</dbReference>
<keyword evidence="1" id="KW-0238">DNA-binding</keyword>
<gene>
    <name evidence="3" type="ORF">SDC9_123716</name>
</gene>
<dbReference type="PANTHER" id="PTHR46558:SF4">
    <property type="entry name" value="DNA-BIDING PHAGE PROTEIN"/>
    <property type="match status" value="1"/>
</dbReference>
<dbReference type="SMART" id="SM00530">
    <property type="entry name" value="HTH_XRE"/>
    <property type="match status" value="1"/>
</dbReference>
<accession>A0A645CIF4</accession>
<proteinExistence type="predicted"/>
<dbReference type="AlphaFoldDB" id="A0A645CIF4"/>
<dbReference type="EMBL" id="VSSQ01027455">
    <property type="protein sequence ID" value="MPM76717.1"/>
    <property type="molecule type" value="Genomic_DNA"/>
</dbReference>
<name>A0A645CIF4_9ZZZZ</name>
<evidence type="ECO:0000256" key="1">
    <source>
        <dbReference type="ARBA" id="ARBA00023125"/>
    </source>
</evidence>
<dbReference type="GO" id="GO:0003677">
    <property type="term" value="F:DNA binding"/>
    <property type="evidence" value="ECO:0007669"/>
    <property type="project" value="UniProtKB-KW"/>
</dbReference>
<dbReference type="SUPFAM" id="SSF47413">
    <property type="entry name" value="lambda repressor-like DNA-binding domains"/>
    <property type="match status" value="1"/>
</dbReference>
<evidence type="ECO:0000313" key="3">
    <source>
        <dbReference type="EMBL" id="MPM76717.1"/>
    </source>
</evidence>
<dbReference type="PROSITE" id="PS50943">
    <property type="entry name" value="HTH_CROC1"/>
    <property type="match status" value="1"/>
</dbReference>
<dbReference type="CDD" id="cd00093">
    <property type="entry name" value="HTH_XRE"/>
    <property type="match status" value="1"/>
</dbReference>
<evidence type="ECO:0000259" key="2">
    <source>
        <dbReference type="PROSITE" id="PS50943"/>
    </source>
</evidence>
<dbReference type="Gene3D" id="1.10.260.40">
    <property type="entry name" value="lambda repressor-like DNA-binding domains"/>
    <property type="match status" value="1"/>
</dbReference>
<reference evidence="3" key="1">
    <citation type="submission" date="2019-08" db="EMBL/GenBank/DDBJ databases">
        <authorList>
            <person name="Kucharzyk K."/>
            <person name="Murdoch R.W."/>
            <person name="Higgins S."/>
            <person name="Loffler F."/>
        </authorList>
    </citation>
    <scope>NUCLEOTIDE SEQUENCE</scope>
</reference>
<dbReference type="InterPro" id="IPR010982">
    <property type="entry name" value="Lambda_DNA-bd_dom_sf"/>
</dbReference>
<dbReference type="Pfam" id="PF01381">
    <property type="entry name" value="HTH_3"/>
    <property type="match status" value="1"/>
</dbReference>
<comment type="caution">
    <text evidence="3">The sequence shown here is derived from an EMBL/GenBank/DDBJ whole genome shotgun (WGS) entry which is preliminary data.</text>
</comment>
<protein>
    <recommendedName>
        <fullName evidence="2">HTH cro/C1-type domain-containing protein</fullName>
    </recommendedName>
</protein>
<organism evidence="3">
    <name type="scientific">bioreactor metagenome</name>
    <dbReference type="NCBI Taxonomy" id="1076179"/>
    <lineage>
        <taxon>unclassified sequences</taxon>
        <taxon>metagenomes</taxon>
        <taxon>ecological metagenomes</taxon>
    </lineage>
</organism>